<evidence type="ECO:0000313" key="2">
    <source>
        <dbReference type="EMBL" id="EEV19762.1"/>
    </source>
</evidence>
<dbReference type="EMBL" id="ACYH01000049">
    <property type="protein sequence ID" value="EEV19762.1"/>
    <property type="molecule type" value="Genomic_DNA"/>
</dbReference>
<dbReference type="eggNOG" id="ENOG503001H">
    <property type="taxonomic scope" value="Bacteria"/>
</dbReference>
<name>C8PS92_9SPIR</name>
<dbReference type="STRING" id="596324.TREVI0001_1258"/>
<accession>C8PS92</accession>
<sequence length="193" mass="21010">MQHLCNQALTFFYADIMMKNMKVLLTFFYLSAVALVFGAESTVLYRQTVNVKALSNGVEKTIYSTVGKETVENKITLIVTSLPSGDIEIQSEKFKLGKMPFASSFQFLIPQEEVAQKAGGGYALDSLVGIYKVAMSKPQAVLTGTLSPDTCNLTLAVDGMGKKLTMQLFSVKDAEPEAPASDEGNENSLNEQE</sequence>
<protein>
    <submittedName>
        <fullName evidence="2">Uncharacterized protein</fullName>
    </submittedName>
</protein>
<dbReference type="AlphaFoldDB" id="C8PS92"/>
<comment type="caution">
    <text evidence="2">The sequence shown here is derived from an EMBL/GenBank/DDBJ whole genome shotgun (WGS) entry which is preliminary data.</text>
</comment>
<proteinExistence type="predicted"/>
<feature type="region of interest" description="Disordered" evidence="1">
    <location>
        <begin position="173"/>
        <end position="193"/>
    </location>
</feature>
<organism evidence="2 3">
    <name type="scientific">Treponema vincentii ATCC 35580</name>
    <dbReference type="NCBI Taxonomy" id="596324"/>
    <lineage>
        <taxon>Bacteria</taxon>
        <taxon>Pseudomonadati</taxon>
        <taxon>Spirochaetota</taxon>
        <taxon>Spirochaetia</taxon>
        <taxon>Spirochaetales</taxon>
        <taxon>Treponemataceae</taxon>
        <taxon>Treponema</taxon>
    </lineage>
</organism>
<dbReference type="Proteomes" id="UP000004509">
    <property type="component" value="Unassembled WGS sequence"/>
</dbReference>
<gene>
    <name evidence="2" type="ORF">TREVI0001_1258</name>
</gene>
<evidence type="ECO:0000256" key="1">
    <source>
        <dbReference type="SAM" id="MobiDB-lite"/>
    </source>
</evidence>
<evidence type="ECO:0000313" key="3">
    <source>
        <dbReference type="Proteomes" id="UP000004509"/>
    </source>
</evidence>
<reference evidence="2 3" key="1">
    <citation type="submission" date="2009-07" db="EMBL/GenBank/DDBJ databases">
        <authorList>
            <person name="Madupu R."/>
            <person name="Sebastian Y."/>
            <person name="Durkin A.S."/>
            <person name="Torralba M."/>
            <person name="Methe B."/>
            <person name="Sutton G.G."/>
            <person name="Strausberg R.L."/>
            <person name="Nelson K.E."/>
        </authorList>
    </citation>
    <scope>NUCLEOTIDE SEQUENCE [LARGE SCALE GENOMIC DNA]</scope>
    <source>
        <strain evidence="2 3">ATCC 35580</strain>
    </source>
</reference>